<dbReference type="InterPro" id="IPR001128">
    <property type="entry name" value="Cyt_P450"/>
</dbReference>
<evidence type="ECO:0000256" key="10">
    <source>
        <dbReference type="ARBA" id="ARBA00023002"/>
    </source>
</evidence>
<evidence type="ECO:0000313" key="16">
    <source>
        <dbReference type="RefSeq" id="XP_026740500.1"/>
    </source>
</evidence>
<evidence type="ECO:0000256" key="11">
    <source>
        <dbReference type="ARBA" id="ARBA00023004"/>
    </source>
</evidence>
<dbReference type="Pfam" id="PF00067">
    <property type="entry name" value="p450"/>
    <property type="match status" value="1"/>
</dbReference>
<keyword evidence="6" id="KW-0349">Heme</keyword>
<keyword evidence="7" id="KW-0479">Metal-binding</keyword>
<dbReference type="InterPro" id="IPR036396">
    <property type="entry name" value="Cyt_P450_sf"/>
</dbReference>
<evidence type="ECO:0000256" key="7">
    <source>
        <dbReference type="ARBA" id="ARBA00022723"/>
    </source>
</evidence>
<evidence type="ECO:0000256" key="14">
    <source>
        <dbReference type="SAM" id="Phobius"/>
    </source>
</evidence>
<evidence type="ECO:0000313" key="15">
    <source>
        <dbReference type="Proteomes" id="UP000322000"/>
    </source>
</evidence>
<sequence>MLPYLIGTLVLLCVINILLNYNERARLIKKIPGPKDDFLFGNALTIIRSPVEIMKMGREFAATFDGIFRLWIFPYSAVVIYNPEDVEIVMSGMKHSDKSIIYSIMKPWLRDGLLLSKGEKWHDRRKILTPAFHFNILKQYCEIFERNSERLIDNLKRSPGKAIDVVPVLSEFTLHSICETSMGTQLGDDTTEAKSYKNAIYDLGSIFYERLVRIYLYVDFLFYLTPWGRKQKKHLKAVHSFTENVIEQRKEYIEKNGINFNEQLDDDDSFVYKKKKKTAMLDLLLSAEKDGLIDREGINEEVDTFMFEGHDTTASGLTFFFMALANHRNIQDKIVDELKDIFGETKRPITMDDLSKMKYLECCIKESLRMYPPVHFISRNISETTVLSM</sequence>
<keyword evidence="8" id="KW-0256">Endoplasmic reticulum</keyword>
<evidence type="ECO:0000256" key="13">
    <source>
        <dbReference type="ARBA" id="ARBA00023136"/>
    </source>
</evidence>
<keyword evidence="12" id="KW-0503">Monooxygenase</keyword>
<keyword evidence="10" id="KW-0560">Oxidoreductase</keyword>
<dbReference type="PANTHER" id="PTHR24291:SF189">
    <property type="entry name" value="CYTOCHROME P450 4C3-RELATED"/>
    <property type="match status" value="1"/>
</dbReference>
<evidence type="ECO:0000256" key="1">
    <source>
        <dbReference type="ARBA" id="ARBA00001971"/>
    </source>
</evidence>
<keyword evidence="14" id="KW-0812">Transmembrane</keyword>
<evidence type="ECO:0000256" key="3">
    <source>
        <dbReference type="ARBA" id="ARBA00004174"/>
    </source>
</evidence>
<evidence type="ECO:0000256" key="8">
    <source>
        <dbReference type="ARBA" id="ARBA00022824"/>
    </source>
</evidence>
<dbReference type="InterPro" id="IPR050196">
    <property type="entry name" value="Cytochrome_P450_Monoox"/>
</dbReference>
<dbReference type="SUPFAM" id="SSF48264">
    <property type="entry name" value="Cytochrome P450"/>
    <property type="match status" value="1"/>
</dbReference>
<keyword evidence="9" id="KW-0492">Microsome</keyword>
<comment type="subcellular location">
    <subcellularLocation>
        <location evidence="4">Endoplasmic reticulum membrane</location>
        <topology evidence="4">Peripheral membrane protein</topology>
    </subcellularLocation>
    <subcellularLocation>
        <location evidence="3">Microsome membrane</location>
        <topology evidence="3">Peripheral membrane protein</topology>
    </subcellularLocation>
</comment>
<dbReference type="PANTHER" id="PTHR24291">
    <property type="entry name" value="CYTOCHROME P450 FAMILY 4"/>
    <property type="match status" value="1"/>
</dbReference>
<keyword evidence="11" id="KW-0408">Iron</keyword>
<dbReference type="GO" id="GO:0016705">
    <property type="term" value="F:oxidoreductase activity, acting on paired donors, with incorporation or reduction of molecular oxygen"/>
    <property type="evidence" value="ECO:0007669"/>
    <property type="project" value="InterPro"/>
</dbReference>
<evidence type="ECO:0000256" key="2">
    <source>
        <dbReference type="ARBA" id="ARBA00003690"/>
    </source>
</evidence>
<evidence type="ECO:0000256" key="12">
    <source>
        <dbReference type="ARBA" id="ARBA00023033"/>
    </source>
</evidence>
<dbReference type="AlphaFoldDB" id="A0A7E5WI96"/>
<dbReference type="RefSeq" id="XP_026740500.1">
    <property type="nucleotide sequence ID" value="XM_026884699.1"/>
</dbReference>
<dbReference type="GeneID" id="113502939"/>
<keyword evidence="14" id="KW-1133">Transmembrane helix</keyword>
<evidence type="ECO:0000256" key="6">
    <source>
        <dbReference type="ARBA" id="ARBA00022617"/>
    </source>
</evidence>
<proteinExistence type="inferred from homology"/>
<evidence type="ECO:0000256" key="9">
    <source>
        <dbReference type="ARBA" id="ARBA00022848"/>
    </source>
</evidence>
<evidence type="ECO:0000256" key="5">
    <source>
        <dbReference type="ARBA" id="ARBA00010617"/>
    </source>
</evidence>
<organism evidence="15 16">
    <name type="scientific">Trichoplusia ni</name>
    <name type="common">Cabbage looper</name>
    <dbReference type="NCBI Taxonomy" id="7111"/>
    <lineage>
        <taxon>Eukaryota</taxon>
        <taxon>Metazoa</taxon>
        <taxon>Ecdysozoa</taxon>
        <taxon>Arthropoda</taxon>
        <taxon>Hexapoda</taxon>
        <taxon>Insecta</taxon>
        <taxon>Pterygota</taxon>
        <taxon>Neoptera</taxon>
        <taxon>Endopterygota</taxon>
        <taxon>Lepidoptera</taxon>
        <taxon>Glossata</taxon>
        <taxon>Ditrysia</taxon>
        <taxon>Noctuoidea</taxon>
        <taxon>Noctuidae</taxon>
        <taxon>Plusiinae</taxon>
        <taxon>Trichoplusia</taxon>
    </lineage>
</organism>
<keyword evidence="15" id="KW-1185">Reference proteome</keyword>
<dbReference type="OrthoDB" id="1470350at2759"/>
<dbReference type="GO" id="GO:0020037">
    <property type="term" value="F:heme binding"/>
    <property type="evidence" value="ECO:0007669"/>
    <property type="project" value="InterPro"/>
</dbReference>
<dbReference type="InParanoid" id="A0A7E5WI96"/>
<dbReference type="GO" id="GO:0004497">
    <property type="term" value="F:monooxygenase activity"/>
    <property type="evidence" value="ECO:0007669"/>
    <property type="project" value="UniProtKB-KW"/>
</dbReference>
<dbReference type="Gene3D" id="1.10.630.10">
    <property type="entry name" value="Cytochrome P450"/>
    <property type="match status" value="1"/>
</dbReference>
<gene>
    <name evidence="16" type="primary">LOC113502939</name>
</gene>
<evidence type="ECO:0000256" key="4">
    <source>
        <dbReference type="ARBA" id="ARBA00004406"/>
    </source>
</evidence>
<dbReference type="GO" id="GO:0005506">
    <property type="term" value="F:iron ion binding"/>
    <property type="evidence" value="ECO:0007669"/>
    <property type="project" value="InterPro"/>
</dbReference>
<accession>A0A7E5WI96</accession>
<comment type="cofactor">
    <cofactor evidence="1">
        <name>heme</name>
        <dbReference type="ChEBI" id="CHEBI:30413"/>
    </cofactor>
</comment>
<dbReference type="GO" id="GO:0005789">
    <property type="term" value="C:endoplasmic reticulum membrane"/>
    <property type="evidence" value="ECO:0007669"/>
    <property type="project" value="UniProtKB-SubCell"/>
</dbReference>
<name>A0A7E5WI96_TRINI</name>
<comment type="similarity">
    <text evidence="5">Belongs to the cytochrome P450 family.</text>
</comment>
<reference evidence="16" key="1">
    <citation type="submission" date="2025-08" db="UniProtKB">
        <authorList>
            <consortium name="RefSeq"/>
        </authorList>
    </citation>
    <scope>IDENTIFICATION</scope>
</reference>
<feature type="transmembrane region" description="Helical" evidence="14">
    <location>
        <begin position="6"/>
        <end position="22"/>
    </location>
</feature>
<comment type="function">
    <text evidence="2">May be involved in the metabolism of insect hormones and in the breakdown of synthetic insecticides.</text>
</comment>
<protein>
    <submittedName>
        <fullName evidence="16">Cytochrome P450 4C1-like</fullName>
    </submittedName>
</protein>
<dbReference type="Proteomes" id="UP000322000">
    <property type="component" value="Chromosome 18"/>
</dbReference>
<dbReference type="KEGG" id="tnl:113502939"/>
<keyword evidence="13 14" id="KW-0472">Membrane</keyword>